<dbReference type="Pfam" id="PF00316">
    <property type="entry name" value="FBPase"/>
    <property type="match status" value="1"/>
</dbReference>
<dbReference type="GO" id="GO:0070161">
    <property type="term" value="C:anchoring junction"/>
    <property type="evidence" value="ECO:0007669"/>
    <property type="project" value="UniProtKB-SubCell"/>
</dbReference>
<dbReference type="Gene3D" id="3.40.190.80">
    <property type="match status" value="1"/>
</dbReference>
<comment type="caution">
    <text evidence="30">The sequence shown here is derived from an EMBL/GenBank/DDBJ whole genome shotgun (WGS) entry which is preliminary data.</text>
</comment>
<dbReference type="Pfam" id="PF04500">
    <property type="entry name" value="FLYWCH"/>
    <property type="match status" value="1"/>
</dbReference>
<dbReference type="PROSITE" id="PS00124">
    <property type="entry name" value="FBPASE"/>
    <property type="match status" value="1"/>
</dbReference>
<dbReference type="InterPro" id="IPR044015">
    <property type="entry name" value="FBPase_C_dom"/>
</dbReference>
<evidence type="ECO:0000313" key="30">
    <source>
        <dbReference type="EMBL" id="KAK8757871.1"/>
    </source>
</evidence>
<evidence type="ECO:0000256" key="5">
    <source>
        <dbReference type="ARBA" id="ARBA00004282"/>
    </source>
</evidence>
<keyword evidence="9" id="KW-0963">Cytoplasm</keyword>
<dbReference type="InterPro" id="IPR007588">
    <property type="entry name" value="Znf_FLYWCH"/>
</dbReference>
<evidence type="ECO:0000256" key="15">
    <source>
        <dbReference type="ARBA" id="ARBA00022837"/>
    </source>
</evidence>
<evidence type="ECO:0000256" key="8">
    <source>
        <dbReference type="ARBA" id="ARBA00013093"/>
    </source>
</evidence>
<keyword evidence="11" id="KW-0479">Metal-binding</keyword>
<evidence type="ECO:0000256" key="4">
    <source>
        <dbReference type="ARBA" id="ARBA00004216"/>
    </source>
</evidence>
<comment type="pathway">
    <text evidence="6">Carbohydrate biosynthesis; gluconeogenesis.</text>
</comment>
<dbReference type="Gene3D" id="2.20.25.240">
    <property type="match status" value="1"/>
</dbReference>
<protein>
    <recommendedName>
        <fullName evidence="23">Fructose-1,6-bisphosphatase isozyme 2</fullName>
        <ecNumber evidence="8">3.1.3.11</ecNumber>
    </recommendedName>
    <alternativeName>
        <fullName evidence="20">D-fructose-1,6-bisphosphate 1-phosphohydrolase</fullName>
    </alternativeName>
    <alternativeName>
        <fullName evidence="24">D-fructose-1,6-bisphosphate 1-phosphohydrolase 2</fullName>
    </alternativeName>
    <alternativeName>
        <fullName evidence="25">Muscle FBPase</fullName>
    </alternativeName>
</protein>
<dbReference type="GO" id="GO:0005986">
    <property type="term" value="P:sucrose biosynthetic process"/>
    <property type="evidence" value="ECO:0007669"/>
    <property type="project" value="TreeGrafter"/>
</dbReference>
<evidence type="ECO:0000256" key="13">
    <source>
        <dbReference type="ARBA" id="ARBA00022801"/>
    </source>
</evidence>
<accession>A0AAQ4D5Y1</accession>
<feature type="domain" description="Fructose-1-6-bisphosphatase class I N-terminal" evidence="27">
    <location>
        <begin position="213"/>
        <end position="400"/>
    </location>
</feature>
<keyword evidence="15" id="KW-0106">Calcium</keyword>
<keyword evidence="16" id="KW-0460">Magnesium</keyword>
<evidence type="ECO:0000313" key="31">
    <source>
        <dbReference type="Proteomes" id="UP001321473"/>
    </source>
</evidence>
<dbReference type="GO" id="GO:0005634">
    <property type="term" value="C:nucleus"/>
    <property type="evidence" value="ECO:0007669"/>
    <property type="project" value="UniProtKB-SubCell"/>
</dbReference>
<dbReference type="Gene3D" id="3.30.540.10">
    <property type="entry name" value="Fructose-1,6-Bisphosphatase, subunit A, domain 1"/>
    <property type="match status" value="1"/>
</dbReference>
<comment type="subcellular location">
    <subcellularLocation>
        <location evidence="5">Cell junction</location>
    </subcellularLocation>
    <subcellularLocation>
        <location evidence="4">Cytoplasm</location>
        <location evidence="4">Myofibril</location>
        <location evidence="4">Sarcomere</location>
        <location evidence="4">Z line</location>
    </subcellularLocation>
    <subcellularLocation>
        <location evidence="3">Nucleus</location>
    </subcellularLocation>
</comment>
<dbReference type="InterPro" id="IPR000146">
    <property type="entry name" value="FBPase_class-1"/>
</dbReference>
<reference evidence="30 31" key="1">
    <citation type="journal article" date="2023" name="Arcadia Sci">
        <title>De novo assembly of a long-read Amblyomma americanum tick genome.</title>
        <authorList>
            <person name="Chou S."/>
            <person name="Poskanzer K.E."/>
            <person name="Rollins M."/>
            <person name="Thuy-Boun P.S."/>
        </authorList>
    </citation>
    <scope>NUCLEOTIDE SEQUENCE [LARGE SCALE GENOMIC DNA]</scope>
    <source>
        <strain evidence="30">F_SG_1</strain>
        <tissue evidence="30">Salivary glands</tissue>
    </source>
</reference>
<dbReference type="FunFam" id="3.40.190.80:FF:000001">
    <property type="entry name" value="Fructose-1,6-bisphosphatase class 1"/>
    <property type="match status" value="1"/>
</dbReference>
<name>A0AAQ4D5Y1_AMBAM</name>
<keyword evidence="17" id="KW-0965">Cell junction</keyword>
<comment type="cofactor">
    <cofactor evidence="2">
        <name>Mg(2+)</name>
        <dbReference type="ChEBI" id="CHEBI:18420"/>
    </cofactor>
</comment>
<dbReference type="InterPro" id="IPR020548">
    <property type="entry name" value="Fructose_bisphosphatase_AS"/>
</dbReference>
<evidence type="ECO:0000256" key="19">
    <source>
        <dbReference type="ARBA" id="ARBA00023277"/>
    </source>
</evidence>
<sequence length="539" mass="59209">MDLPTGRPSFSETSKGMIVMLLDGYRYLQNKRRGDRVYWVCDRYKSASLERCPGRVVTLGGCLVAGARPTVHNHEADAQRNALELVKSKLRRKARLDVSKSLAQIYREEAAAAHPQHVPSYDRLRNTLYRARRRAINSRECVSTLGQCDDDCGMEVLPVEVVVKQEPCEYILPETTDESHFCCSEDTPCPVAEETQTTVPNMASAQTIDTNVMTLTRFVLAEQRKVPGATGDLTQLLTAIQTAIKAVAASVRRAGIANLYGMAGNTNVQGEEQKTLDVLSNDLFINVLKASYTTCLLVSEENDTVVEVETEKQGKYVVCFDPLDGSSNIDCLGSIGSIFAIFRRKSSGQPDAKDALQTGRNAVCAGYALYGSATMVVLSLGQGVNGFMLDPALGEFILTDPDMKIKPRGKIYSINEGYSALWDPAVTEYVQSKKFPKSGKAYGARYIGSMVADVHRTLKYGGIFIYPATKDSPNGKLRLLYECIPMAYLIERAGGMAHSGKIPILDVQPETLHGRCPIFLGSKEDVAELAELYKKHKLA</sequence>
<evidence type="ECO:0000256" key="9">
    <source>
        <dbReference type="ARBA" id="ARBA00022490"/>
    </source>
</evidence>
<evidence type="ECO:0000256" key="2">
    <source>
        <dbReference type="ARBA" id="ARBA00001946"/>
    </source>
</evidence>
<evidence type="ECO:0000256" key="6">
    <source>
        <dbReference type="ARBA" id="ARBA00004742"/>
    </source>
</evidence>
<keyword evidence="13 26" id="KW-0378">Hydrolase</keyword>
<evidence type="ECO:0000256" key="21">
    <source>
        <dbReference type="ARBA" id="ARBA00037516"/>
    </source>
</evidence>
<dbReference type="PIRSF" id="PIRSF000904">
    <property type="entry name" value="FBPtase_SBPase"/>
    <property type="match status" value="1"/>
</dbReference>
<dbReference type="GO" id="GO:0006002">
    <property type="term" value="P:fructose 6-phosphate metabolic process"/>
    <property type="evidence" value="ECO:0007669"/>
    <property type="project" value="TreeGrafter"/>
</dbReference>
<evidence type="ECO:0000256" key="25">
    <source>
        <dbReference type="ARBA" id="ARBA00043165"/>
    </source>
</evidence>
<dbReference type="GO" id="GO:0005829">
    <property type="term" value="C:cytosol"/>
    <property type="evidence" value="ECO:0007669"/>
    <property type="project" value="TreeGrafter"/>
</dbReference>
<dbReference type="GO" id="GO:0006094">
    <property type="term" value="P:gluconeogenesis"/>
    <property type="evidence" value="ECO:0007669"/>
    <property type="project" value="TreeGrafter"/>
</dbReference>
<dbReference type="PANTHER" id="PTHR11556">
    <property type="entry name" value="FRUCTOSE-1,6-BISPHOSPHATASE-RELATED"/>
    <property type="match status" value="1"/>
</dbReference>
<dbReference type="EMBL" id="JARKHS020034725">
    <property type="protein sequence ID" value="KAK8757871.1"/>
    <property type="molecule type" value="Genomic_DNA"/>
</dbReference>
<dbReference type="GO" id="GO:0008270">
    <property type="term" value="F:zinc ion binding"/>
    <property type="evidence" value="ECO:0007669"/>
    <property type="project" value="UniProtKB-KW"/>
</dbReference>
<feature type="domain" description="FLYWCH-type" evidence="28">
    <location>
        <begin position="10"/>
        <end position="74"/>
    </location>
</feature>
<dbReference type="GO" id="GO:0030018">
    <property type="term" value="C:Z disc"/>
    <property type="evidence" value="ECO:0007669"/>
    <property type="project" value="UniProtKB-SubCell"/>
</dbReference>
<feature type="domain" description="Fructose-1-6-bisphosphatase class 1 C-terminal" evidence="29">
    <location>
        <begin position="405"/>
        <end position="533"/>
    </location>
</feature>
<dbReference type="NCBIfam" id="NF006778">
    <property type="entry name" value="PRK09293.1-1"/>
    <property type="match status" value="1"/>
</dbReference>
<evidence type="ECO:0000256" key="23">
    <source>
        <dbReference type="ARBA" id="ARBA00040321"/>
    </source>
</evidence>
<dbReference type="GO" id="GO:0030388">
    <property type="term" value="P:fructose 1,6-bisphosphate metabolic process"/>
    <property type="evidence" value="ECO:0007669"/>
    <property type="project" value="TreeGrafter"/>
</dbReference>
<proteinExistence type="inferred from homology"/>
<evidence type="ECO:0000256" key="24">
    <source>
        <dbReference type="ARBA" id="ARBA00042757"/>
    </source>
</evidence>
<keyword evidence="12" id="KW-0863">Zinc-finger</keyword>
<dbReference type="HAMAP" id="MF_01855">
    <property type="entry name" value="FBPase_class1"/>
    <property type="match status" value="1"/>
</dbReference>
<dbReference type="Proteomes" id="UP001321473">
    <property type="component" value="Unassembled WGS sequence"/>
</dbReference>
<organism evidence="30 31">
    <name type="scientific">Amblyomma americanum</name>
    <name type="common">Lone star tick</name>
    <dbReference type="NCBI Taxonomy" id="6943"/>
    <lineage>
        <taxon>Eukaryota</taxon>
        <taxon>Metazoa</taxon>
        <taxon>Ecdysozoa</taxon>
        <taxon>Arthropoda</taxon>
        <taxon>Chelicerata</taxon>
        <taxon>Arachnida</taxon>
        <taxon>Acari</taxon>
        <taxon>Parasitiformes</taxon>
        <taxon>Ixodida</taxon>
        <taxon>Ixodoidea</taxon>
        <taxon>Ixodidae</taxon>
        <taxon>Amblyomminae</taxon>
        <taxon>Amblyomma</taxon>
    </lineage>
</organism>
<evidence type="ECO:0000256" key="22">
    <source>
        <dbReference type="ARBA" id="ARBA00038670"/>
    </source>
</evidence>
<dbReference type="InterPro" id="IPR033391">
    <property type="entry name" value="FBPase_N"/>
</dbReference>
<evidence type="ECO:0000259" key="29">
    <source>
        <dbReference type="Pfam" id="PF18913"/>
    </source>
</evidence>
<comment type="function">
    <text evidence="21">Catalyzes the hydrolysis of fructose 1,6-bisphosphate to fructose 6-phosphate in the presence of divalent cations and probably participates in glycogen synthesis from carbohydrate precursors, such as lactate.</text>
</comment>
<dbReference type="GO" id="GO:0006000">
    <property type="term" value="P:fructose metabolic process"/>
    <property type="evidence" value="ECO:0007669"/>
    <property type="project" value="TreeGrafter"/>
</dbReference>
<dbReference type="Pfam" id="PF18913">
    <property type="entry name" value="FBPase_C"/>
    <property type="match status" value="1"/>
</dbReference>
<evidence type="ECO:0000256" key="18">
    <source>
        <dbReference type="ARBA" id="ARBA00023242"/>
    </source>
</evidence>
<dbReference type="SUPFAM" id="SSF56655">
    <property type="entry name" value="Carbohydrate phosphatase"/>
    <property type="match status" value="1"/>
</dbReference>
<evidence type="ECO:0000256" key="3">
    <source>
        <dbReference type="ARBA" id="ARBA00004123"/>
    </source>
</evidence>
<evidence type="ECO:0000256" key="16">
    <source>
        <dbReference type="ARBA" id="ARBA00022842"/>
    </source>
</evidence>
<evidence type="ECO:0000259" key="28">
    <source>
        <dbReference type="Pfam" id="PF04500"/>
    </source>
</evidence>
<gene>
    <name evidence="30" type="ORF">V5799_004497</name>
</gene>
<evidence type="ECO:0000256" key="17">
    <source>
        <dbReference type="ARBA" id="ARBA00022949"/>
    </source>
</evidence>
<keyword evidence="31" id="KW-1185">Reference proteome</keyword>
<keyword evidence="14" id="KW-0862">Zinc</keyword>
<evidence type="ECO:0000256" key="1">
    <source>
        <dbReference type="ARBA" id="ARBA00001273"/>
    </source>
</evidence>
<comment type="similarity">
    <text evidence="7 26">Belongs to the FBPase class 1 family.</text>
</comment>
<dbReference type="PIRSF" id="PIRSF500210">
    <property type="entry name" value="FBPtase"/>
    <property type="match status" value="1"/>
</dbReference>
<comment type="subunit">
    <text evidence="22">Homotetramer. Interacts with ALDOA; the interaction blocks inhibition by physiological concentrations of AMP and reduces inhibition by Ca(2+). Interacts with alpha-actinin and F-actin.</text>
</comment>
<evidence type="ECO:0000256" key="11">
    <source>
        <dbReference type="ARBA" id="ARBA00022723"/>
    </source>
</evidence>
<keyword evidence="10" id="KW-0597">Phosphoprotein</keyword>
<evidence type="ECO:0000256" key="26">
    <source>
        <dbReference type="RuleBase" id="RU000508"/>
    </source>
</evidence>
<dbReference type="InterPro" id="IPR028343">
    <property type="entry name" value="FBPtase"/>
</dbReference>
<evidence type="ECO:0000256" key="7">
    <source>
        <dbReference type="ARBA" id="ARBA00010941"/>
    </source>
</evidence>
<keyword evidence="19 26" id="KW-0119">Carbohydrate metabolism</keyword>
<dbReference type="EC" id="3.1.3.11" evidence="8"/>
<evidence type="ECO:0000259" key="27">
    <source>
        <dbReference type="Pfam" id="PF00316"/>
    </source>
</evidence>
<evidence type="ECO:0000256" key="20">
    <source>
        <dbReference type="ARBA" id="ARBA00032973"/>
    </source>
</evidence>
<dbReference type="PANTHER" id="PTHR11556:SF1">
    <property type="entry name" value="FRUCTOSE-BISPHOSPHATASE"/>
    <property type="match status" value="1"/>
</dbReference>
<comment type="catalytic activity">
    <reaction evidence="1">
        <text>beta-D-fructose 1,6-bisphosphate + H2O = beta-D-fructose 6-phosphate + phosphate</text>
        <dbReference type="Rhea" id="RHEA:11064"/>
        <dbReference type="ChEBI" id="CHEBI:15377"/>
        <dbReference type="ChEBI" id="CHEBI:32966"/>
        <dbReference type="ChEBI" id="CHEBI:43474"/>
        <dbReference type="ChEBI" id="CHEBI:57634"/>
        <dbReference type="EC" id="3.1.3.11"/>
    </reaction>
</comment>
<evidence type="ECO:0000256" key="12">
    <source>
        <dbReference type="ARBA" id="ARBA00022771"/>
    </source>
</evidence>
<dbReference type="FunFam" id="3.30.540.10:FF:000005">
    <property type="entry name" value="Fructose-1,6-bisphosphatase isozyme 2"/>
    <property type="match status" value="1"/>
</dbReference>
<evidence type="ECO:0000256" key="10">
    <source>
        <dbReference type="ARBA" id="ARBA00022553"/>
    </source>
</evidence>
<dbReference type="CDD" id="cd00354">
    <property type="entry name" value="FBPase"/>
    <property type="match status" value="1"/>
</dbReference>
<keyword evidence="18" id="KW-0539">Nucleus</keyword>
<dbReference type="GO" id="GO:0042132">
    <property type="term" value="F:fructose 1,6-bisphosphate 1-phosphatase activity"/>
    <property type="evidence" value="ECO:0007669"/>
    <property type="project" value="UniProtKB-EC"/>
</dbReference>
<dbReference type="AlphaFoldDB" id="A0AAQ4D5Y1"/>
<dbReference type="PRINTS" id="PR00115">
    <property type="entry name" value="F16BPHPHTASE"/>
</dbReference>
<evidence type="ECO:0000256" key="14">
    <source>
        <dbReference type="ARBA" id="ARBA00022833"/>
    </source>
</evidence>